<evidence type="ECO:0000313" key="2">
    <source>
        <dbReference type="Proteomes" id="UP000051236"/>
    </source>
</evidence>
<accession>A0A0R1YAJ9</accession>
<reference evidence="1 2" key="1">
    <citation type="journal article" date="2015" name="Genome Announc.">
        <title>Expanding the biotechnology potential of lactobacilli through comparative genomics of 213 strains and associated genera.</title>
        <authorList>
            <person name="Sun Z."/>
            <person name="Harris H.M."/>
            <person name="McCann A."/>
            <person name="Guo C."/>
            <person name="Argimon S."/>
            <person name="Zhang W."/>
            <person name="Yang X."/>
            <person name="Jeffery I.B."/>
            <person name="Cooney J.C."/>
            <person name="Kagawa T.F."/>
            <person name="Liu W."/>
            <person name="Song Y."/>
            <person name="Salvetti E."/>
            <person name="Wrobel A."/>
            <person name="Rasinkangas P."/>
            <person name="Parkhill J."/>
            <person name="Rea M.C."/>
            <person name="O'Sullivan O."/>
            <person name="Ritari J."/>
            <person name="Douillard F.P."/>
            <person name="Paul Ross R."/>
            <person name="Yang R."/>
            <person name="Briner A.E."/>
            <person name="Felis G.E."/>
            <person name="de Vos W.M."/>
            <person name="Barrangou R."/>
            <person name="Klaenhammer T.R."/>
            <person name="Caufield P.W."/>
            <person name="Cui Y."/>
            <person name="Zhang H."/>
            <person name="O'Toole P.W."/>
        </authorList>
    </citation>
    <scope>NUCLEOTIDE SEQUENCE [LARGE SCALE GENOMIC DNA]</scope>
    <source>
        <strain evidence="1 2">DSM 18527</strain>
    </source>
</reference>
<proteinExistence type="predicted"/>
<gene>
    <name evidence="1" type="ORF">FC83_GL002280</name>
</gene>
<protein>
    <submittedName>
        <fullName evidence="1">Uncharacterized protein</fullName>
    </submittedName>
</protein>
<dbReference type="AlphaFoldDB" id="A0A0R1YAJ9"/>
<dbReference type="PATRIC" id="fig|1423734.3.peg.2305"/>
<sequence>MYLEFLKQQMSKLITLDDVFNEYSETILNISNRNCLAKENLKDLKAYFAKNQQRYKKLCQQLVDVPVPNRFTNLHDNILQALEKYQQTLQACTNAIDATTNSVCTTVVEKQAVRRLRAKTLLASAVWGVHELRACV</sequence>
<evidence type="ECO:0000313" key="1">
    <source>
        <dbReference type="EMBL" id="KRM36875.1"/>
    </source>
</evidence>
<dbReference type="Proteomes" id="UP000051236">
    <property type="component" value="Unassembled WGS sequence"/>
</dbReference>
<dbReference type="EMBL" id="AZGA01000001">
    <property type="protein sequence ID" value="KRM36875.1"/>
    <property type="molecule type" value="Genomic_DNA"/>
</dbReference>
<keyword evidence="2" id="KW-1185">Reference proteome</keyword>
<comment type="caution">
    <text evidence="1">The sequence shown here is derived from an EMBL/GenBank/DDBJ whole genome shotgun (WGS) entry which is preliminary data.</text>
</comment>
<name>A0A0R1YAJ9_9LACO</name>
<organism evidence="1 2">
    <name type="scientific">Agrilactobacillus composti DSM 18527 = JCM 14202</name>
    <dbReference type="NCBI Taxonomy" id="1423734"/>
    <lineage>
        <taxon>Bacteria</taxon>
        <taxon>Bacillati</taxon>
        <taxon>Bacillota</taxon>
        <taxon>Bacilli</taxon>
        <taxon>Lactobacillales</taxon>
        <taxon>Lactobacillaceae</taxon>
        <taxon>Agrilactobacillus</taxon>
    </lineage>
</organism>